<organism evidence="1 2">
    <name type="scientific">Streblomastix strix</name>
    <dbReference type="NCBI Taxonomy" id="222440"/>
    <lineage>
        <taxon>Eukaryota</taxon>
        <taxon>Metamonada</taxon>
        <taxon>Preaxostyla</taxon>
        <taxon>Oxymonadida</taxon>
        <taxon>Streblomastigidae</taxon>
        <taxon>Streblomastix</taxon>
    </lineage>
</organism>
<protein>
    <submittedName>
        <fullName evidence="1">Uncharacterized protein</fullName>
    </submittedName>
</protein>
<sequence length="125" mass="14575">MPDCFRKNVIEVLKFGVQDKDQYIVGQSAHVLAGLAECEDNHSDIVAEIIPNILRKYISGDQYLQIEQGMMLALNLLFYGTDEVKEKVIEGIPRERVLDFAEYEDNQHRIIYTAKQLYEWIQFFS</sequence>
<reference evidence="1 2" key="1">
    <citation type="submission" date="2019-03" db="EMBL/GenBank/DDBJ databases">
        <title>Single cell metagenomics reveals metabolic interactions within the superorganism composed of flagellate Streblomastix strix and complex community of Bacteroidetes bacteria on its surface.</title>
        <authorList>
            <person name="Treitli S.C."/>
            <person name="Kolisko M."/>
            <person name="Husnik F."/>
            <person name="Keeling P."/>
            <person name="Hampl V."/>
        </authorList>
    </citation>
    <scope>NUCLEOTIDE SEQUENCE [LARGE SCALE GENOMIC DNA]</scope>
    <source>
        <strain evidence="1">ST1C</strain>
    </source>
</reference>
<proteinExistence type="predicted"/>
<accession>A0A5J4WFY9</accession>
<evidence type="ECO:0000313" key="1">
    <source>
        <dbReference type="EMBL" id="KAA6393821.1"/>
    </source>
</evidence>
<comment type="caution">
    <text evidence="1">The sequence shown here is derived from an EMBL/GenBank/DDBJ whole genome shotgun (WGS) entry which is preliminary data.</text>
</comment>
<gene>
    <name evidence="1" type="ORF">EZS28_010652</name>
</gene>
<evidence type="ECO:0000313" key="2">
    <source>
        <dbReference type="Proteomes" id="UP000324800"/>
    </source>
</evidence>
<dbReference type="EMBL" id="SNRW01002129">
    <property type="protein sequence ID" value="KAA6393821.1"/>
    <property type="molecule type" value="Genomic_DNA"/>
</dbReference>
<dbReference type="AlphaFoldDB" id="A0A5J4WFY9"/>
<dbReference type="Proteomes" id="UP000324800">
    <property type="component" value="Unassembled WGS sequence"/>
</dbReference>
<name>A0A5J4WFY9_9EUKA</name>